<dbReference type="InterPro" id="IPR000719">
    <property type="entry name" value="Prot_kinase_dom"/>
</dbReference>
<evidence type="ECO:0000259" key="2">
    <source>
        <dbReference type="PROSITE" id="PS50011"/>
    </source>
</evidence>
<dbReference type="Pfam" id="PF00069">
    <property type="entry name" value="Pkinase"/>
    <property type="match status" value="1"/>
</dbReference>
<feature type="region of interest" description="Disordered" evidence="1">
    <location>
        <begin position="1098"/>
        <end position="1128"/>
    </location>
</feature>
<comment type="caution">
    <text evidence="3">The sequence shown here is derived from an EMBL/GenBank/DDBJ whole genome shotgun (WGS) entry which is preliminary data.</text>
</comment>
<evidence type="ECO:0000256" key="1">
    <source>
        <dbReference type="SAM" id="MobiDB-lite"/>
    </source>
</evidence>
<dbReference type="PANTHER" id="PTHR33112">
    <property type="entry name" value="DOMAIN PROTEIN, PUTATIVE-RELATED"/>
    <property type="match status" value="1"/>
</dbReference>
<dbReference type="AlphaFoldDB" id="A0A8H4LAF3"/>
<feature type="domain" description="Protein kinase" evidence="2">
    <location>
        <begin position="179"/>
        <end position="479"/>
    </location>
</feature>
<dbReference type="GO" id="GO:0005524">
    <property type="term" value="F:ATP binding"/>
    <property type="evidence" value="ECO:0007669"/>
    <property type="project" value="InterPro"/>
</dbReference>
<dbReference type="CDD" id="cd00180">
    <property type="entry name" value="PKc"/>
    <property type="match status" value="1"/>
</dbReference>
<dbReference type="Gene3D" id="1.10.510.10">
    <property type="entry name" value="Transferase(Phosphotransferase) domain 1"/>
    <property type="match status" value="1"/>
</dbReference>
<feature type="compositionally biased region" description="Basic residues" evidence="1">
    <location>
        <begin position="494"/>
        <end position="508"/>
    </location>
</feature>
<feature type="compositionally biased region" description="Polar residues" evidence="1">
    <location>
        <begin position="1117"/>
        <end position="1128"/>
    </location>
</feature>
<dbReference type="Proteomes" id="UP000554235">
    <property type="component" value="Unassembled WGS sequence"/>
</dbReference>
<dbReference type="PANTHER" id="PTHR33112:SF10">
    <property type="entry name" value="TOL"/>
    <property type="match status" value="1"/>
</dbReference>
<dbReference type="PROSITE" id="PS50011">
    <property type="entry name" value="PROTEIN_KINASE_DOM"/>
    <property type="match status" value="1"/>
</dbReference>
<sequence length="1128" mass="128509">MAPQDSLAPITRRDIKRSLANGSTNEVAEGFERFLPESKLQSLIQESRVRSTLIEWISGNDDQTRLIDDLTNYVMTRGSRVFLTLLYIEASEQIKSLQAAKFKDVHLPIRITDENEASKLHPSGTSSGIPKSAVAAFKRWKDKQCEDFTRDQWIFLAPVFKRNRFRYEFHANHRLPFILSTKPITSDGYFGTIKKVKLHVDNQNLDDICKPRVNGHHIEVALKELAIKDPGVTDVEKFYVKEMAIAAYKKGTGRYFVFPWAEEGSLQSFWEAGLAAAQDRSISWAINQMKGICEGTEELHKKNTRHGDIKPANILCFKTHDGGSGQMTLVVADVGLAKVHEDYTNKRFIATTTKYGTLMYDPPETPSYQQGKPVSRLYDIWGLGCVFLEFSVWLLRDWKDLQEFRRNLKQNENDSSRFWQPNGKRNPAVDKWIKKLQPAHQPSLQALLGLISERMLVPEESRINARDLVTKLKGIQAKVSKRSNTSETDVALPTRKKPRKETRTKPRTKGPAGKSGPKVSDPSQYRTSKLDSRWRSMPDNDWASRLMSCLDWPSLRPMVDASRICQSCSNLDFGSLYLDLHRSVQDLESSSDDCSLCHFLYRCLSKPTCKPHGRVTLSRDDASHTFRLSSYGTAVISIYHEPGPHEYVPSYAQLGLPLLPISGSSQQFELLNGWTHLCDATHNCLPGRDNELTMPTRLVDVGKNANDFLRLVETDDNTRGRFVALSHCWGNPSKEKMFCTSADNIESLKKDIPHDVLPKTFQDAVKVTRALGITYLWIDSLCIIQGDNNDWELEAGRMEDVFSSAYCVIAASSATSSREGFLDKAQRAAITVKIPQGPLHLADAIDDFQAHVEKSVLNTRGWVFQERALARRTIHFTSRQVYWECGRGIYCETLAQLGKYVYSKQKHRQSQVLGDSDFPSYILPYYKDERIRLVQYIYQFYSGLQLTKPSDRSKAILGLQKRLSRIFDLKQGHGLEATYGIIWAFFERTLLWQAGTSGGMARIKYDKIYAVPSWSWMAYMGKIQYMKIQFSRVNWTGNLQRPFTSPDDSSQWDGRLVAHASKLFIDTVELSKRSIMDLGDYRFDPVRDRCVVVGTSKDKNSDGGINQCEHTPRWSYNPRTHQSTSDLK</sequence>
<accession>A0A8H4LAF3</accession>
<dbReference type="SMART" id="SM00220">
    <property type="entry name" value="S_TKc"/>
    <property type="match status" value="1"/>
</dbReference>
<keyword evidence="3" id="KW-0808">Transferase</keyword>
<dbReference type="OrthoDB" id="5125733at2759"/>
<gene>
    <name evidence="3" type="ORF">FALBO_9151</name>
</gene>
<dbReference type="InterPro" id="IPR010730">
    <property type="entry name" value="HET"/>
</dbReference>
<name>A0A8H4LAF3_9HYPO</name>
<organism evidence="3 4">
    <name type="scientific">Fusarium albosuccineum</name>
    <dbReference type="NCBI Taxonomy" id="1237068"/>
    <lineage>
        <taxon>Eukaryota</taxon>
        <taxon>Fungi</taxon>
        <taxon>Dikarya</taxon>
        <taxon>Ascomycota</taxon>
        <taxon>Pezizomycotina</taxon>
        <taxon>Sordariomycetes</taxon>
        <taxon>Hypocreomycetidae</taxon>
        <taxon>Hypocreales</taxon>
        <taxon>Nectriaceae</taxon>
        <taxon>Fusarium</taxon>
        <taxon>Fusarium decemcellulare species complex</taxon>
    </lineage>
</organism>
<dbReference type="SUPFAM" id="SSF56112">
    <property type="entry name" value="Protein kinase-like (PK-like)"/>
    <property type="match status" value="1"/>
</dbReference>
<keyword evidence="3" id="KW-0418">Kinase</keyword>
<evidence type="ECO:0000313" key="4">
    <source>
        <dbReference type="Proteomes" id="UP000554235"/>
    </source>
</evidence>
<evidence type="ECO:0000313" key="3">
    <source>
        <dbReference type="EMBL" id="KAF4464019.1"/>
    </source>
</evidence>
<protein>
    <submittedName>
        <fullName evidence="3">Serine threonine kinase</fullName>
    </submittedName>
</protein>
<dbReference type="Pfam" id="PF06985">
    <property type="entry name" value="HET"/>
    <property type="match status" value="1"/>
</dbReference>
<dbReference type="EMBL" id="JAADYS010001252">
    <property type="protein sequence ID" value="KAF4464019.1"/>
    <property type="molecule type" value="Genomic_DNA"/>
</dbReference>
<feature type="region of interest" description="Disordered" evidence="1">
    <location>
        <begin position="478"/>
        <end position="532"/>
    </location>
</feature>
<keyword evidence="4" id="KW-1185">Reference proteome</keyword>
<reference evidence="3 4" key="1">
    <citation type="submission" date="2020-01" db="EMBL/GenBank/DDBJ databases">
        <title>Identification and distribution of gene clusters putatively required for synthesis of sphingolipid metabolism inhibitors in phylogenetically diverse species of the filamentous fungus Fusarium.</title>
        <authorList>
            <person name="Kim H.-S."/>
            <person name="Busman M."/>
            <person name="Brown D.W."/>
            <person name="Divon H."/>
            <person name="Uhlig S."/>
            <person name="Proctor R.H."/>
        </authorList>
    </citation>
    <scope>NUCLEOTIDE SEQUENCE [LARGE SCALE GENOMIC DNA]</scope>
    <source>
        <strain evidence="3 4">NRRL 20459</strain>
    </source>
</reference>
<dbReference type="InterPro" id="IPR011009">
    <property type="entry name" value="Kinase-like_dom_sf"/>
</dbReference>
<proteinExistence type="predicted"/>
<dbReference type="GO" id="GO:0004672">
    <property type="term" value="F:protein kinase activity"/>
    <property type="evidence" value="ECO:0007669"/>
    <property type="project" value="InterPro"/>
</dbReference>